<evidence type="ECO:0000313" key="1">
    <source>
        <dbReference type="EMBL" id="CAH9115397.1"/>
    </source>
</evidence>
<sequence length="182" mass="18740">MMIDTRRQHEMRHQTPVGAADGVGVGGFAGLGVGDGVGLMGVGGGGVGVGGGGGVAVGGEGGGVMGVGGVNGKGGLMMEAPEKQPETQLMLSLPQPVTQPMESSTAAALHWMAQVMALCPQLMMHCPTICGCPPPRSTTTSNAMVITITFCTKDDILRNPIGLVYKWQVFCGIKICRYFMMN</sequence>
<comment type="caution">
    <text evidence="1">The sequence shown here is derived from an EMBL/GenBank/DDBJ whole genome shotgun (WGS) entry which is preliminary data.</text>
</comment>
<name>A0AAV0E265_9ASTE</name>
<gene>
    <name evidence="1" type="ORF">CEPIT_LOCUS21061</name>
</gene>
<dbReference type="EMBL" id="CAMAPF010000245">
    <property type="protein sequence ID" value="CAH9115397.1"/>
    <property type="molecule type" value="Genomic_DNA"/>
</dbReference>
<reference evidence="1" key="1">
    <citation type="submission" date="2022-07" db="EMBL/GenBank/DDBJ databases">
        <authorList>
            <person name="Macas J."/>
            <person name="Novak P."/>
            <person name="Neumann P."/>
        </authorList>
    </citation>
    <scope>NUCLEOTIDE SEQUENCE</scope>
</reference>
<accession>A0AAV0E265</accession>
<keyword evidence="2" id="KW-1185">Reference proteome</keyword>
<dbReference type="AlphaFoldDB" id="A0AAV0E265"/>
<dbReference type="Proteomes" id="UP001152523">
    <property type="component" value="Unassembled WGS sequence"/>
</dbReference>
<organism evidence="1 2">
    <name type="scientific">Cuscuta epithymum</name>
    <dbReference type="NCBI Taxonomy" id="186058"/>
    <lineage>
        <taxon>Eukaryota</taxon>
        <taxon>Viridiplantae</taxon>
        <taxon>Streptophyta</taxon>
        <taxon>Embryophyta</taxon>
        <taxon>Tracheophyta</taxon>
        <taxon>Spermatophyta</taxon>
        <taxon>Magnoliopsida</taxon>
        <taxon>eudicotyledons</taxon>
        <taxon>Gunneridae</taxon>
        <taxon>Pentapetalae</taxon>
        <taxon>asterids</taxon>
        <taxon>lamiids</taxon>
        <taxon>Solanales</taxon>
        <taxon>Convolvulaceae</taxon>
        <taxon>Cuscuteae</taxon>
        <taxon>Cuscuta</taxon>
        <taxon>Cuscuta subgen. Cuscuta</taxon>
    </lineage>
</organism>
<evidence type="ECO:0000313" key="2">
    <source>
        <dbReference type="Proteomes" id="UP001152523"/>
    </source>
</evidence>
<proteinExistence type="predicted"/>
<protein>
    <submittedName>
        <fullName evidence="1">Uncharacterized protein</fullName>
    </submittedName>
</protein>